<feature type="domain" description="Solute-binding protein family 3/N-terminal" evidence="4">
    <location>
        <begin position="34"/>
        <end position="257"/>
    </location>
</feature>
<proteinExistence type="inferred from homology"/>
<keyword evidence="2" id="KW-0813">Transport</keyword>
<reference evidence="5 6" key="1">
    <citation type="submission" date="2018-11" db="EMBL/GenBank/DDBJ databases">
        <title>Sequencing the genomes of 1000 actinobacteria strains.</title>
        <authorList>
            <person name="Klenk H.-P."/>
        </authorList>
    </citation>
    <scope>NUCLEOTIDE SEQUENCE [LARGE SCALE GENOMIC DNA]</scope>
    <source>
        <strain evidence="5 6">DSM 44231</strain>
    </source>
</reference>
<dbReference type="PANTHER" id="PTHR30085">
    <property type="entry name" value="AMINO ACID ABC TRANSPORTER PERMEASE"/>
    <property type="match status" value="1"/>
</dbReference>
<evidence type="ECO:0000313" key="5">
    <source>
        <dbReference type="EMBL" id="ROP38972.1"/>
    </source>
</evidence>
<dbReference type="PROSITE" id="PS51257">
    <property type="entry name" value="PROKAR_LIPOPROTEIN"/>
    <property type="match status" value="1"/>
</dbReference>
<organism evidence="5 6">
    <name type="scientific">Saccharothrix texasensis</name>
    <dbReference type="NCBI Taxonomy" id="103734"/>
    <lineage>
        <taxon>Bacteria</taxon>
        <taxon>Bacillati</taxon>
        <taxon>Actinomycetota</taxon>
        <taxon>Actinomycetes</taxon>
        <taxon>Pseudonocardiales</taxon>
        <taxon>Pseudonocardiaceae</taxon>
        <taxon>Saccharothrix</taxon>
    </lineage>
</organism>
<accession>A0A3N1H9L3</accession>
<evidence type="ECO:0000313" key="6">
    <source>
        <dbReference type="Proteomes" id="UP000268727"/>
    </source>
</evidence>
<dbReference type="SUPFAM" id="SSF53850">
    <property type="entry name" value="Periplasmic binding protein-like II"/>
    <property type="match status" value="1"/>
</dbReference>
<keyword evidence="6" id="KW-1185">Reference proteome</keyword>
<dbReference type="AlphaFoldDB" id="A0A3N1H9L3"/>
<dbReference type="GO" id="GO:0005576">
    <property type="term" value="C:extracellular region"/>
    <property type="evidence" value="ECO:0007669"/>
    <property type="project" value="TreeGrafter"/>
</dbReference>
<comment type="caution">
    <text evidence="5">The sequence shown here is derived from an EMBL/GenBank/DDBJ whole genome shotgun (WGS) entry which is preliminary data.</text>
</comment>
<evidence type="ECO:0000259" key="4">
    <source>
        <dbReference type="SMART" id="SM00062"/>
    </source>
</evidence>
<keyword evidence="3" id="KW-0732">Signal</keyword>
<evidence type="ECO:0000256" key="1">
    <source>
        <dbReference type="ARBA" id="ARBA00010333"/>
    </source>
</evidence>
<gene>
    <name evidence="5" type="ORF">EDD40_4340</name>
</gene>
<protein>
    <submittedName>
        <fullName evidence="5">Glutamate transport system substrate-binding protein</fullName>
    </submittedName>
</protein>
<dbReference type="OrthoDB" id="3229768at2"/>
<dbReference type="Proteomes" id="UP000268727">
    <property type="component" value="Unassembled WGS sequence"/>
</dbReference>
<dbReference type="InterPro" id="IPR001638">
    <property type="entry name" value="Solute-binding_3/MltF_N"/>
</dbReference>
<dbReference type="Pfam" id="PF00497">
    <property type="entry name" value="SBP_bac_3"/>
    <property type="match status" value="1"/>
</dbReference>
<dbReference type="RefSeq" id="WP_123744537.1">
    <property type="nucleotide sequence ID" value="NZ_RJKM01000001.1"/>
</dbReference>
<dbReference type="PANTHER" id="PTHR30085:SF6">
    <property type="entry name" value="ABC TRANSPORTER GLUTAMINE-BINDING PROTEIN GLNH"/>
    <property type="match status" value="1"/>
</dbReference>
<dbReference type="Gene3D" id="3.40.190.10">
    <property type="entry name" value="Periplasmic binding protein-like II"/>
    <property type="match status" value="2"/>
</dbReference>
<evidence type="ECO:0000256" key="2">
    <source>
        <dbReference type="ARBA" id="ARBA00022448"/>
    </source>
</evidence>
<dbReference type="GO" id="GO:0030288">
    <property type="term" value="C:outer membrane-bounded periplasmic space"/>
    <property type="evidence" value="ECO:0007669"/>
    <property type="project" value="TreeGrafter"/>
</dbReference>
<comment type="similarity">
    <text evidence="1">Belongs to the bacterial solute-binding protein 3 family.</text>
</comment>
<sequence>MTDRRFSRGLYLVVVSVLLLSACSSSEEPPFPARVNVGSAPSSPGWGFRDPTGARSGFDHDLTEWLGSELNFDPIEVDVVTENRERDLKNNTVSLVIANYSITDYRLEQVEIVGPYMVGHQGFMMLNENASFYDSIGKLAGKTVCATSGSTSADQLKHSLGVKVTIVEKKVYEECRLALHAGDVDVVSTDQLILYGMAKADLGVTIPPSLVFGKEERYGIGLPLGDKARCELIKAKLKEFLVGDLWKNLFESNLGDVVKRYNKDALFDVHKPKPDSLRECRSAPSTTK</sequence>
<dbReference type="SMART" id="SM00062">
    <property type="entry name" value="PBPb"/>
    <property type="match status" value="1"/>
</dbReference>
<dbReference type="EMBL" id="RJKM01000001">
    <property type="protein sequence ID" value="ROP38972.1"/>
    <property type="molecule type" value="Genomic_DNA"/>
</dbReference>
<dbReference type="InterPro" id="IPR051455">
    <property type="entry name" value="Bact_solute-bind_prot3"/>
</dbReference>
<evidence type="ECO:0000256" key="3">
    <source>
        <dbReference type="ARBA" id="ARBA00022729"/>
    </source>
</evidence>
<name>A0A3N1H9L3_9PSEU</name>
<dbReference type="GO" id="GO:0006865">
    <property type="term" value="P:amino acid transport"/>
    <property type="evidence" value="ECO:0007669"/>
    <property type="project" value="TreeGrafter"/>
</dbReference>